<reference evidence="16 17" key="1">
    <citation type="journal article" date="2024" name="Int. J. Mol. Sci.">
        <title>Exploration of Alicyclobacillus spp. Genome in Search of Antibiotic Resistance.</title>
        <authorList>
            <person name="Bucka-Kolendo J."/>
            <person name="Kiousi D.E."/>
            <person name="Dekowska A."/>
            <person name="Mikolajczuk-Szczyrba A."/>
            <person name="Karadedos D.M."/>
            <person name="Michael P."/>
            <person name="Galanis A."/>
            <person name="Sokolowska B."/>
        </authorList>
    </citation>
    <scope>NUCLEOTIDE SEQUENCE [LARGE SCALE GENOMIC DNA]</scope>
    <source>
        <strain evidence="16 17">KKP 3000</strain>
    </source>
</reference>
<feature type="compositionally biased region" description="Low complexity" evidence="13">
    <location>
        <begin position="205"/>
        <end position="214"/>
    </location>
</feature>
<dbReference type="Proteomes" id="UP001579974">
    <property type="component" value="Unassembled WGS sequence"/>
</dbReference>
<dbReference type="SUPFAM" id="SSF50249">
    <property type="entry name" value="Nucleic acid-binding proteins"/>
    <property type="match status" value="1"/>
</dbReference>
<comment type="function">
    <text evidence="1 11">Required for replicative DNA synthesis. This DNA polymerase also exhibits 3' to 5' exonuclease activity.</text>
</comment>
<evidence type="ECO:0000256" key="9">
    <source>
        <dbReference type="ARBA" id="ARBA00022932"/>
    </source>
</evidence>
<feature type="coiled-coil region" evidence="12">
    <location>
        <begin position="46"/>
        <end position="73"/>
    </location>
</feature>
<name>A0ABV5ACB6_9BACL</name>
<evidence type="ECO:0000256" key="8">
    <source>
        <dbReference type="ARBA" id="ARBA00022839"/>
    </source>
</evidence>
<evidence type="ECO:0000256" key="5">
    <source>
        <dbReference type="ARBA" id="ARBA00022705"/>
    </source>
</evidence>
<evidence type="ECO:0000256" key="2">
    <source>
        <dbReference type="ARBA" id="ARBA00022490"/>
    </source>
</evidence>
<evidence type="ECO:0000313" key="17">
    <source>
        <dbReference type="Proteomes" id="UP001579974"/>
    </source>
</evidence>
<dbReference type="InterPro" id="IPR029460">
    <property type="entry name" value="DNAPol_HHH"/>
</dbReference>
<dbReference type="Pfam" id="PF11490">
    <property type="entry name" value="DNA_pol3_a_NII"/>
    <property type="match status" value="1"/>
</dbReference>
<keyword evidence="5 11" id="KW-0235">DNA replication</keyword>
<dbReference type="InterPro" id="IPR040982">
    <property type="entry name" value="DNA_pol3_finger"/>
</dbReference>
<dbReference type="PANTHER" id="PTHR32294">
    <property type="entry name" value="DNA POLYMERASE III SUBUNIT ALPHA"/>
    <property type="match status" value="1"/>
</dbReference>
<evidence type="ECO:0000256" key="10">
    <source>
        <dbReference type="ARBA" id="ARBA00049244"/>
    </source>
</evidence>
<comment type="subcellular location">
    <subcellularLocation>
        <location evidence="11">Cytoplasm</location>
    </subcellularLocation>
</comment>
<dbReference type="Pfam" id="PF14579">
    <property type="entry name" value="HHH_6"/>
    <property type="match status" value="1"/>
</dbReference>
<dbReference type="InterPro" id="IPR012337">
    <property type="entry name" value="RNaseH-like_sf"/>
</dbReference>
<feature type="domain" description="Polymerase/histidinol phosphatase N-terminal" evidence="15">
    <location>
        <begin position="362"/>
        <end position="429"/>
    </location>
</feature>
<evidence type="ECO:0000313" key="16">
    <source>
        <dbReference type="EMBL" id="MFB5189908.1"/>
    </source>
</evidence>
<dbReference type="CDD" id="cd04484">
    <property type="entry name" value="polC_OBF"/>
    <property type="match status" value="1"/>
</dbReference>
<organism evidence="16 17">
    <name type="scientific">Alicyclobacillus fastidiosus</name>
    <dbReference type="NCBI Taxonomy" id="392011"/>
    <lineage>
        <taxon>Bacteria</taxon>
        <taxon>Bacillati</taxon>
        <taxon>Bacillota</taxon>
        <taxon>Bacilli</taxon>
        <taxon>Bacillales</taxon>
        <taxon>Alicyclobacillaceae</taxon>
        <taxon>Alicyclobacillus</taxon>
    </lineage>
</organism>
<keyword evidence="9 11" id="KW-0239">DNA-directed DNA polymerase</keyword>
<proteinExistence type="inferred from homology"/>
<dbReference type="GO" id="GO:0003887">
    <property type="term" value="F:DNA-directed DNA polymerase activity"/>
    <property type="evidence" value="ECO:0007669"/>
    <property type="project" value="UniProtKB-EC"/>
</dbReference>
<dbReference type="EMBL" id="JBDXSU010000004">
    <property type="protein sequence ID" value="MFB5189908.1"/>
    <property type="molecule type" value="Genomic_DNA"/>
</dbReference>
<comment type="caution">
    <text evidence="16">The sequence shown here is derived from an EMBL/GenBank/DDBJ whole genome shotgun (WGS) entry which is preliminary data.</text>
</comment>
<dbReference type="InterPro" id="IPR024754">
    <property type="entry name" value="DNA_PolC-like_N_II"/>
</dbReference>
<dbReference type="NCBIfam" id="TIGR00573">
    <property type="entry name" value="dnaq"/>
    <property type="match status" value="1"/>
</dbReference>
<keyword evidence="12" id="KW-0175">Coiled coil</keyword>
<evidence type="ECO:0000259" key="14">
    <source>
        <dbReference type="SMART" id="SM00479"/>
    </source>
</evidence>
<dbReference type="SMART" id="SM00481">
    <property type="entry name" value="POLIIIAc"/>
    <property type="match status" value="1"/>
</dbReference>
<feature type="domain" description="Exonuclease" evidence="14">
    <location>
        <begin position="451"/>
        <end position="617"/>
    </location>
</feature>
<sequence>MQQDDFMNESAQQNEVNLPRDVVERTVSRVVVNPAGNRVDIHLMPLEFASDDAAEVQRECNRYVRDYRALQEASLCFRAYDANVDFHLAYTPSPYSPPAVECMVESLIDWYQEEEMVAATWLRKAERSFADGRLTFFVGNDAERLSLERKGALTRISDTLRSVFAVELAITATVDRAAEDKTEALRQKLRDEERKHVEQVMIEQEQAQREQAQAAEKEAASSFQGNGGGYRRERRNPDEPVEPLHIGRSIDGPLTSMKEIQDEMRRVAVEGRVFQSEVRTLPSGRTLVQFNITDNADSITAKMFVNNERQLEALSGLKDGVYVRVQGQVQYDTFLKELVLLIQDMRPAEGKVRTDTAPVKRVELHAHTPMSSLDGVVPVKDLIGQAAKWGHTAIAITDHGVVQSFPEAYSVAKKHDLKCLLGLEAYVVNDGVPIVYQLNADNDVAIDDSTTWVVFDTETTGLNSAENTIIEIAAVKVRGNEIVEEWTELIDPEVPISKKISELTHITNDMVKGKRKLHEVLPDFREFVGDAVLVAHNAEFDLAFLRACAKRIGMEPWTNVVLDTLPLARKLYPHERNYRLGTLAKKFAVELINAHRALDDTVALAKVYQYMLKDAVNNGFTRISQLNDDDGNIDYTSVRPFHLTLLVQNKTGLKNLYKIVSEAHTKYFYRVPRVPRSLIMRYREGLLIGCACQNGEVFDAILRGKTGQELEQIAEFYDYLEIQPPQHYKPLLRNEIISSLESVKDYHRTIIEVGKNLGKPVVATGDVHFLNPEDAIFRDIFLKAQKDPNADDQPPLYFMSTDEMLDAFDYLGPELAQEIVVENTNQIAAMIEDVSPVPDKLYTPKIEGAEQEIRDMCYVKARKLYGDVLPEIVEKRLEKELNSITTHGFAVIYLISHKIVKKSLDDGYLVGSRGSVGSSFVATMSDITEVNPLPPHYRCPNCKYSEFIADGSVGSGFDLPDKECPSCGTSLDKDGHDIPFETFLGFKGDKVPDIDLNFSGEYQAQAHAYTKVLFGEDYVYRAGTIATVAEKTAFGYVKKYAEERGWNLRNAEMTRLVQGCTGIKRTTGQHPGGILVVPDYMDVYDFCPIQFPADDKDAEWRTSHFDFHSIHDNLLKLDILGHDDPTVIRMLQDLTGLDPKKIPTDDPKVMSLFSGTEALTVDPNQPVTPERIRSKTGTYGIPEFGTKFVRQMLEDTKPSTFAELLQISGLSHGTDVWLNNAQKLIQDNVCKLKDVIGCRDDIMVYLIYAGLEPSLAFKIMESVRKGKGLTPDMEEEMKQNNVPNWYIWSCKQIKYMFPKAHATAYVLMAVRIAYFKVHYPLEFYATYFSVRADDFDLEIMGRGYDAIRAKIEEIEAKSFQASPKEKSLLTVLEMALEMTARGFRFLPLSLYESDATKFKVMEEQNGLLPPFAALDGVGVSAAKGIAEAASQGEFLSVEDLQERSRASKTVIELLDAHGCLEGLPSSNQLSLSLLL</sequence>
<dbReference type="Pfam" id="PF00929">
    <property type="entry name" value="RNase_T"/>
    <property type="match status" value="1"/>
</dbReference>
<dbReference type="Gene3D" id="2.40.50.140">
    <property type="entry name" value="Nucleic acid-binding proteins"/>
    <property type="match status" value="1"/>
</dbReference>
<dbReference type="InterPro" id="IPR036397">
    <property type="entry name" value="RNaseH_sf"/>
</dbReference>
<dbReference type="PANTHER" id="PTHR32294:SF5">
    <property type="entry name" value="DNA POLYMERASE III POLC-TYPE"/>
    <property type="match status" value="1"/>
</dbReference>
<evidence type="ECO:0000256" key="12">
    <source>
        <dbReference type="SAM" id="Coils"/>
    </source>
</evidence>
<dbReference type="Gene3D" id="1.10.150.700">
    <property type="entry name" value="PolC, middle finger domain"/>
    <property type="match status" value="2"/>
</dbReference>
<keyword evidence="3 11" id="KW-0808">Transferase</keyword>
<gene>
    <name evidence="11" type="primary">polC</name>
    <name evidence="16" type="ORF">KKP3000_003299</name>
</gene>
<dbReference type="NCBIfam" id="NF001688">
    <property type="entry name" value="PRK00448.1"/>
    <property type="match status" value="1"/>
</dbReference>
<evidence type="ECO:0000256" key="11">
    <source>
        <dbReference type="HAMAP-Rule" id="MF_00356"/>
    </source>
</evidence>
<dbReference type="InterPro" id="IPR004805">
    <property type="entry name" value="DnaE2/DnaE/PolC"/>
</dbReference>
<dbReference type="InterPro" id="IPR044923">
    <property type="entry name" value="PolC_middle_finger_sf"/>
</dbReference>
<dbReference type="InterPro" id="IPR006308">
    <property type="entry name" value="Pol_III_a_PolC-type_gram_pos"/>
</dbReference>
<dbReference type="Gene3D" id="3.30.1900.20">
    <property type="match status" value="2"/>
</dbReference>
<dbReference type="EC" id="2.7.7.7" evidence="11"/>
<dbReference type="Gene3D" id="1.10.150.870">
    <property type="match status" value="1"/>
</dbReference>
<evidence type="ECO:0000259" key="15">
    <source>
        <dbReference type="SMART" id="SM00481"/>
    </source>
</evidence>
<dbReference type="SUPFAM" id="SSF53098">
    <property type="entry name" value="Ribonuclease H-like"/>
    <property type="match status" value="1"/>
</dbReference>
<dbReference type="Gene3D" id="3.20.20.140">
    <property type="entry name" value="Metal-dependent hydrolases"/>
    <property type="match status" value="2"/>
</dbReference>
<dbReference type="Gene3D" id="3.30.420.10">
    <property type="entry name" value="Ribonuclease H-like superfamily/Ribonuclease H"/>
    <property type="match status" value="1"/>
</dbReference>
<dbReference type="InterPro" id="IPR004013">
    <property type="entry name" value="PHP_dom"/>
</dbReference>
<dbReference type="InterPro" id="IPR011708">
    <property type="entry name" value="DNA_pol3_alpha_NTPase_dom"/>
</dbReference>
<keyword evidence="6 11" id="KW-0540">Nuclease</keyword>
<dbReference type="CDD" id="cd06127">
    <property type="entry name" value="DEDDh"/>
    <property type="match status" value="1"/>
</dbReference>
<dbReference type="HAMAP" id="MF_00356">
    <property type="entry name" value="DNApol_PolC"/>
    <property type="match status" value="1"/>
</dbReference>
<dbReference type="Pfam" id="PF07733">
    <property type="entry name" value="DNA_pol3_alpha"/>
    <property type="match status" value="2"/>
</dbReference>
<evidence type="ECO:0000256" key="1">
    <source>
        <dbReference type="ARBA" id="ARBA00003452"/>
    </source>
</evidence>
<evidence type="ECO:0000256" key="3">
    <source>
        <dbReference type="ARBA" id="ARBA00022679"/>
    </source>
</evidence>
<keyword evidence="2 11" id="KW-0963">Cytoplasm</keyword>
<dbReference type="Pfam" id="PF17657">
    <property type="entry name" value="DNA_pol3_finger"/>
    <property type="match status" value="1"/>
</dbReference>
<dbReference type="InterPro" id="IPR012340">
    <property type="entry name" value="NA-bd_OB-fold"/>
</dbReference>
<keyword evidence="4 11" id="KW-0548">Nucleotidyltransferase</keyword>
<evidence type="ECO:0000256" key="7">
    <source>
        <dbReference type="ARBA" id="ARBA00022801"/>
    </source>
</evidence>
<dbReference type="RefSeq" id="WP_275476289.1">
    <property type="nucleotide sequence ID" value="NZ_CP162940.1"/>
</dbReference>
<evidence type="ECO:0000256" key="6">
    <source>
        <dbReference type="ARBA" id="ARBA00022722"/>
    </source>
</evidence>
<dbReference type="InterPro" id="IPR003141">
    <property type="entry name" value="Pol/His_phosphatase_N"/>
</dbReference>
<dbReference type="SMART" id="SM00479">
    <property type="entry name" value="EXOIII"/>
    <property type="match status" value="1"/>
</dbReference>
<accession>A0ABV5ACB6</accession>
<evidence type="ECO:0000256" key="4">
    <source>
        <dbReference type="ARBA" id="ARBA00022695"/>
    </source>
</evidence>
<keyword evidence="8 11" id="KW-0269">Exonuclease</keyword>
<dbReference type="CDD" id="cd07435">
    <property type="entry name" value="PHP_PolIIIA_POLC"/>
    <property type="match status" value="1"/>
</dbReference>
<comment type="similarity">
    <text evidence="11">Belongs to the DNA polymerase type-C family. PolC subfamily.</text>
</comment>
<protein>
    <recommendedName>
        <fullName evidence="11">DNA polymerase III PolC-type</fullName>
        <shortName evidence="11">PolIII</shortName>
        <ecNumber evidence="11">2.7.7.7</ecNumber>
    </recommendedName>
</protein>
<keyword evidence="17" id="KW-1185">Reference proteome</keyword>
<dbReference type="Pfam" id="PF02811">
    <property type="entry name" value="PHP"/>
    <property type="match status" value="1"/>
</dbReference>
<keyword evidence="7 11" id="KW-0378">Hydrolase</keyword>
<dbReference type="InterPro" id="IPR006054">
    <property type="entry name" value="DnaQ"/>
</dbReference>
<evidence type="ECO:0000256" key="13">
    <source>
        <dbReference type="SAM" id="MobiDB-lite"/>
    </source>
</evidence>
<feature type="region of interest" description="Disordered" evidence="13">
    <location>
        <begin position="205"/>
        <end position="255"/>
    </location>
</feature>
<dbReference type="NCBIfam" id="TIGR01405">
    <property type="entry name" value="polC_Gram_pos"/>
    <property type="match status" value="1"/>
</dbReference>
<comment type="catalytic activity">
    <reaction evidence="10 11">
        <text>DNA(n) + a 2'-deoxyribonucleoside 5'-triphosphate = DNA(n+1) + diphosphate</text>
        <dbReference type="Rhea" id="RHEA:22508"/>
        <dbReference type="Rhea" id="RHEA-COMP:17339"/>
        <dbReference type="Rhea" id="RHEA-COMP:17340"/>
        <dbReference type="ChEBI" id="CHEBI:33019"/>
        <dbReference type="ChEBI" id="CHEBI:61560"/>
        <dbReference type="ChEBI" id="CHEBI:173112"/>
        <dbReference type="EC" id="2.7.7.7"/>
    </reaction>
</comment>
<dbReference type="InterPro" id="IPR013520">
    <property type="entry name" value="Ribonucl_H"/>
</dbReference>